<dbReference type="Gene3D" id="1.10.287.1120">
    <property type="entry name" value="Bipartite methylase S protein"/>
    <property type="match status" value="1"/>
</dbReference>
<keyword evidence="6" id="KW-0378">Hydrolase</keyword>
<comment type="caution">
    <text evidence="6">The sequence shown here is derived from an EMBL/GenBank/DDBJ whole genome shotgun (WGS) entry which is preliminary data.</text>
</comment>
<evidence type="ECO:0000256" key="2">
    <source>
        <dbReference type="ARBA" id="ARBA00022747"/>
    </source>
</evidence>
<dbReference type="PANTHER" id="PTHR30408">
    <property type="entry name" value="TYPE-1 RESTRICTION ENZYME ECOKI SPECIFICITY PROTEIN"/>
    <property type="match status" value="1"/>
</dbReference>
<keyword evidence="2" id="KW-0680">Restriction system</keyword>
<feature type="coiled-coil region" evidence="4">
    <location>
        <begin position="167"/>
        <end position="198"/>
    </location>
</feature>
<keyword evidence="6" id="KW-0540">Nuclease</keyword>
<dbReference type="Gene3D" id="3.90.220.20">
    <property type="entry name" value="DNA methylase specificity domains"/>
    <property type="match status" value="2"/>
</dbReference>
<dbReference type="InterPro" id="IPR044946">
    <property type="entry name" value="Restrct_endonuc_typeI_TRD_sf"/>
</dbReference>
<reference evidence="6" key="1">
    <citation type="submission" date="2022-09" db="EMBL/GenBank/DDBJ databases">
        <title>Novel Mycoplasma species identified in domestic and wild animals.</title>
        <authorList>
            <person name="Volokhov D.V."/>
            <person name="Furtak V.A."/>
            <person name="Zagorodnyaya T.A."/>
        </authorList>
    </citation>
    <scope>NUCLEOTIDE SEQUENCE</scope>
    <source>
        <strain evidence="6">Oakley</strain>
    </source>
</reference>
<feature type="domain" description="Type I restriction modification DNA specificity" evidence="5">
    <location>
        <begin position="14"/>
        <end position="187"/>
    </location>
</feature>
<accession>A0ABT2Y3A5</accession>
<dbReference type="GO" id="GO:0004519">
    <property type="term" value="F:endonuclease activity"/>
    <property type="evidence" value="ECO:0007669"/>
    <property type="project" value="UniProtKB-KW"/>
</dbReference>
<dbReference type="InterPro" id="IPR052021">
    <property type="entry name" value="Type-I_RS_S_subunit"/>
</dbReference>
<dbReference type="Pfam" id="PF01420">
    <property type="entry name" value="Methylase_S"/>
    <property type="match status" value="2"/>
</dbReference>
<keyword evidence="7" id="KW-1185">Reference proteome</keyword>
<dbReference type="EMBL" id="JAOVQM010000001">
    <property type="protein sequence ID" value="MCV2231218.1"/>
    <property type="molecule type" value="Genomic_DNA"/>
</dbReference>
<gene>
    <name evidence="6" type="ORF">N7548_00060</name>
</gene>
<evidence type="ECO:0000313" key="7">
    <source>
        <dbReference type="Proteomes" id="UP001177160"/>
    </source>
</evidence>
<dbReference type="PANTHER" id="PTHR30408:SF12">
    <property type="entry name" value="TYPE I RESTRICTION ENZYME MJAVIII SPECIFICITY SUBUNIT"/>
    <property type="match status" value="1"/>
</dbReference>
<comment type="similarity">
    <text evidence="1">Belongs to the type-I restriction system S methylase family.</text>
</comment>
<evidence type="ECO:0000256" key="4">
    <source>
        <dbReference type="SAM" id="Coils"/>
    </source>
</evidence>
<dbReference type="SUPFAM" id="SSF116734">
    <property type="entry name" value="DNA methylase specificity domain"/>
    <property type="match status" value="2"/>
</dbReference>
<organism evidence="6 7">
    <name type="scientific">Paracholeplasma manati</name>
    <dbReference type="NCBI Taxonomy" id="591373"/>
    <lineage>
        <taxon>Bacteria</taxon>
        <taxon>Bacillati</taxon>
        <taxon>Mycoplasmatota</taxon>
        <taxon>Mollicutes</taxon>
        <taxon>Acholeplasmatales</taxon>
        <taxon>Acholeplasmataceae</taxon>
        <taxon>Paracholeplasma</taxon>
    </lineage>
</organism>
<evidence type="ECO:0000256" key="3">
    <source>
        <dbReference type="ARBA" id="ARBA00023125"/>
    </source>
</evidence>
<evidence type="ECO:0000313" key="6">
    <source>
        <dbReference type="EMBL" id="MCV2231218.1"/>
    </source>
</evidence>
<protein>
    <submittedName>
        <fullName evidence="6">Restriction endonuclease subunit S</fullName>
    </submittedName>
</protein>
<evidence type="ECO:0000256" key="1">
    <source>
        <dbReference type="ARBA" id="ARBA00010923"/>
    </source>
</evidence>
<keyword evidence="3" id="KW-0238">DNA-binding</keyword>
<dbReference type="Proteomes" id="UP001177160">
    <property type="component" value="Unassembled WGS sequence"/>
</dbReference>
<evidence type="ECO:0000259" key="5">
    <source>
        <dbReference type="Pfam" id="PF01420"/>
    </source>
</evidence>
<dbReference type="RefSeq" id="WP_263607331.1">
    <property type="nucleotide sequence ID" value="NZ_JAOVQM010000001.1"/>
</dbReference>
<sequence>MSNTDWYGVVPSSWSISRIKNILIERNESNNPIKTDFILSLTNDRGVIPYSEKGAVGNNSKEDIKGYKLAYPGDLVLNSMNVVIGSVGISNYFGCVSPVYYMLRPRNQNDSIEFYNYLFQTTELQNALKGYGNGILEIRMRIAMSKLNTFLLPKPDCSVQNKIVRKIKESEVKIDQLINNQQQQIEKLKEYKQSLISEVVTKGLDPNVEFKDSGIKWIGRIPTKWRIVPLKHSHLITMGQSPKSESYNTDQMGKPFLGGNSDISEGFSNPKYYTTEITKTCDKYDILMSVRAPVGTVAVSLHDAVLGRGLCSVKSNISNEYSFFYMTFLENKWDEFISGTTFESVNADDIKNISFVLPSLKEIQEMVVFLRDKTMKIEKLIKLKNDKISLLNEYKKSLIYEYVTGKKEVS</sequence>
<keyword evidence="6" id="KW-0255">Endonuclease</keyword>
<proteinExistence type="inferred from homology"/>
<dbReference type="InterPro" id="IPR000055">
    <property type="entry name" value="Restrct_endonuc_typeI_TRD"/>
</dbReference>
<keyword evidence="4" id="KW-0175">Coiled coil</keyword>
<feature type="domain" description="Type I restriction modification DNA specificity" evidence="5">
    <location>
        <begin position="236"/>
        <end position="378"/>
    </location>
</feature>
<name>A0ABT2Y3A5_9MOLU</name>